<evidence type="ECO:0000256" key="9">
    <source>
        <dbReference type="ARBA" id="ARBA00023201"/>
    </source>
</evidence>
<keyword evidence="7 11" id="KW-0406">Ion transport</keyword>
<evidence type="ECO:0000256" key="12">
    <source>
        <dbReference type="SAM" id="Phobius"/>
    </source>
</evidence>
<keyword evidence="3 11" id="KW-0894">Sodium channel</keyword>
<keyword evidence="2 11" id="KW-0813">Transport</keyword>
<dbReference type="InterPro" id="IPR001873">
    <property type="entry name" value="ENaC"/>
</dbReference>
<gene>
    <name evidence="13" type="ORF">WMY93_001232</name>
</gene>
<dbReference type="Pfam" id="PF00858">
    <property type="entry name" value="ASC"/>
    <property type="match status" value="1"/>
</dbReference>
<comment type="caution">
    <text evidence="13">The sequence shown here is derived from an EMBL/GenBank/DDBJ whole genome shotgun (WGS) entry which is preliminary data.</text>
</comment>
<comment type="subcellular location">
    <subcellularLocation>
        <location evidence="1">Membrane</location>
        <topology evidence="1">Multi-pass membrane protein</topology>
    </subcellularLocation>
</comment>
<keyword evidence="10 11" id="KW-0407">Ion channel</keyword>
<dbReference type="Gene3D" id="1.10.287.770">
    <property type="entry name" value="YojJ-like"/>
    <property type="match status" value="1"/>
</dbReference>
<evidence type="ECO:0000256" key="10">
    <source>
        <dbReference type="ARBA" id="ARBA00023303"/>
    </source>
</evidence>
<evidence type="ECO:0000256" key="8">
    <source>
        <dbReference type="ARBA" id="ARBA00023136"/>
    </source>
</evidence>
<keyword evidence="6" id="KW-0915">Sodium</keyword>
<dbReference type="GO" id="GO:0016020">
    <property type="term" value="C:membrane"/>
    <property type="evidence" value="ECO:0007669"/>
    <property type="project" value="UniProtKB-SubCell"/>
</dbReference>
<keyword evidence="14" id="KW-1185">Reference proteome</keyword>
<proteinExistence type="inferred from homology"/>
<evidence type="ECO:0000313" key="14">
    <source>
        <dbReference type="Proteomes" id="UP001460270"/>
    </source>
</evidence>
<evidence type="ECO:0000256" key="11">
    <source>
        <dbReference type="RuleBase" id="RU000679"/>
    </source>
</evidence>
<keyword evidence="4 11" id="KW-0812">Transmembrane</keyword>
<dbReference type="GO" id="GO:0005272">
    <property type="term" value="F:sodium channel activity"/>
    <property type="evidence" value="ECO:0007669"/>
    <property type="project" value="UniProtKB-KW"/>
</dbReference>
<evidence type="ECO:0000256" key="7">
    <source>
        <dbReference type="ARBA" id="ARBA00023065"/>
    </source>
</evidence>
<name>A0AAW0Q1P8_9GOBI</name>
<accession>A0AAW0Q1P8</accession>
<evidence type="ECO:0000256" key="1">
    <source>
        <dbReference type="ARBA" id="ARBA00004141"/>
    </source>
</evidence>
<protein>
    <submittedName>
        <fullName evidence="13">Uncharacterized protein</fullName>
    </submittedName>
</protein>
<keyword evidence="5 12" id="KW-1133">Transmembrane helix</keyword>
<dbReference type="Proteomes" id="UP001460270">
    <property type="component" value="Unassembled WGS sequence"/>
</dbReference>
<feature type="transmembrane region" description="Helical" evidence="12">
    <location>
        <begin position="146"/>
        <end position="171"/>
    </location>
</feature>
<organism evidence="13 14">
    <name type="scientific">Mugilogobius chulae</name>
    <name type="common">yellowstripe goby</name>
    <dbReference type="NCBI Taxonomy" id="88201"/>
    <lineage>
        <taxon>Eukaryota</taxon>
        <taxon>Metazoa</taxon>
        <taxon>Chordata</taxon>
        <taxon>Craniata</taxon>
        <taxon>Vertebrata</taxon>
        <taxon>Euteleostomi</taxon>
        <taxon>Actinopterygii</taxon>
        <taxon>Neopterygii</taxon>
        <taxon>Teleostei</taxon>
        <taxon>Neoteleostei</taxon>
        <taxon>Acanthomorphata</taxon>
        <taxon>Gobiaria</taxon>
        <taxon>Gobiiformes</taxon>
        <taxon>Gobioidei</taxon>
        <taxon>Gobiidae</taxon>
        <taxon>Gobionellinae</taxon>
        <taxon>Mugilogobius</taxon>
    </lineage>
</organism>
<reference evidence="14" key="1">
    <citation type="submission" date="2024-04" db="EMBL/GenBank/DDBJ databases">
        <title>Salinicola lusitanus LLJ914,a marine bacterium isolated from the Okinawa Trough.</title>
        <authorList>
            <person name="Li J."/>
        </authorList>
    </citation>
    <scope>NUCLEOTIDE SEQUENCE [LARGE SCALE GENOMIC DNA]</scope>
</reference>
<evidence type="ECO:0000256" key="4">
    <source>
        <dbReference type="ARBA" id="ARBA00022692"/>
    </source>
</evidence>
<keyword evidence="8 12" id="KW-0472">Membrane</keyword>
<sequence length="178" mass="19709">MLEVGTRFCCGMSLGVTADLLMRQLRVFANKEVGVRWKLPAVKHIGKLVGGLLTLTPLLAYISAKQKGAHKDGTNEGCQEDCAVAKRRLSQSSFGDCEDTSTAMKGSSEDSIESIRPSNLQAFANMSTLHGMSHIFAYGHMTFRRFLWSLSFLGSLALLMIVCMDRIIYYLEYPQSQS</sequence>
<dbReference type="EMBL" id="JBBPFD010000001">
    <property type="protein sequence ID" value="KAK7945504.1"/>
    <property type="molecule type" value="Genomic_DNA"/>
</dbReference>
<comment type="similarity">
    <text evidence="11">Belongs to the amiloride-sensitive sodium channel (TC 1.A.6) family.</text>
</comment>
<evidence type="ECO:0000256" key="3">
    <source>
        <dbReference type="ARBA" id="ARBA00022461"/>
    </source>
</evidence>
<evidence type="ECO:0000256" key="5">
    <source>
        <dbReference type="ARBA" id="ARBA00022989"/>
    </source>
</evidence>
<evidence type="ECO:0000313" key="13">
    <source>
        <dbReference type="EMBL" id="KAK7945504.1"/>
    </source>
</evidence>
<evidence type="ECO:0000256" key="2">
    <source>
        <dbReference type="ARBA" id="ARBA00022448"/>
    </source>
</evidence>
<dbReference type="AlphaFoldDB" id="A0AAW0Q1P8"/>
<evidence type="ECO:0000256" key="6">
    <source>
        <dbReference type="ARBA" id="ARBA00023053"/>
    </source>
</evidence>
<keyword evidence="9 11" id="KW-0739">Sodium transport</keyword>